<dbReference type="PANTHER" id="PTHR47053">
    <property type="entry name" value="MUREIN DD-ENDOPEPTIDASE MEPH-RELATED"/>
    <property type="match status" value="1"/>
</dbReference>
<dbReference type="SUPFAM" id="SSF54001">
    <property type="entry name" value="Cysteine proteinases"/>
    <property type="match status" value="1"/>
</dbReference>
<evidence type="ECO:0000313" key="9">
    <source>
        <dbReference type="Proteomes" id="UP000700908"/>
    </source>
</evidence>
<keyword evidence="3" id="KW-0378">Hydrolase</keyword>
<evidence type="ECO:0000256" key="1">
    <source>
        <dbReference type="ARBA" id="ARBA00007074"/>
    </source>
</evidence>
<dbReference type="PANTHER" id="PTHR47053:SF1">
    <property type="entry name" value="MUREIN DD-ENDOPEPTIDASE MEPH-RELATED"/>
    <property type="match status" value="1"/>
</dbReference>
<evidence type="ECO:0000256" key="4">
    <source>
        <dbReference type="ARBA" id="ARBA00022807"/>
    </source>
</evidence>
<feature type="coiled-coil region" evidence="5">
    <location>
        <begin position="37"/>
        <end position="99"/>
    </location>
</feature>
<feature type="domain" description="NlpC/P60" evidence="7">
    <location>
        <begin position="277"/>
        <end position="401"/>
    </location>
</feature>
<protein>
    <submittedName>
        <fullName evidence="8">C40 family peptidase</fullName>
    </submittedName>
</protein>
<evidence type="ECO:0000256" key="6">
    <source>
        <dbReference type="SAM" id="MobiDB-lite"/>
    </source>
</evidence>
<evidence type="ECO:0000259" key="7">
    <source>
        <dbReference type="PROSITE" id="PS51935"/>
    </source>
</evidence>
<feature type="compositionally biased region" description="Polar residues" evidence="6">
    <location>
        <begin position="262"/>
        <end position="272"/>
    </location>
</feature>
<evidence type="ECO:0000313" key="8">
    <source>
        <dbReference type="EMBL" id="MBY4797069.1"/>
    </source>
</evidence>
<reference evidence="8 9" key="1">
    <citation type="submission" date="2021-08" db="EMBL/GenBank/DDBJ databases">
        <title>Collinsella faecalis sp. nov. isolated from swine faeces.</title>
        <authorList>
            <person name="Oh B.S."/>
            <person name="Lee J.H."/>
        </authorList>
    </citation>
    <scope>NUCLEOTIDE SEQUENCE [LARGE SCALE GENOMIC DNA]</scope>
    <source>
        <strain evidence="8 9">AGMB00827</strain>
    </source>
</reference>
<dbReference type="Gene3D" id="3.90.1720.10">
    <property type="entry name" value="endopeptidase domain like (from Nostoc punctiforme)"/>
    <property type="match status" value="1"/>
</dbReference>
<feature type="compositionally biased region" description="Basic and acidic residues" evidence="6">
    <location>
        <begin position="213"/>
        <end position="225"/>
    </location>
</feature>
<dbReference type="InterPro" id="IPR051202">
    <property type="entry name" value="Peptidase_C40"/>
</dbReference>
<gene>
    <name evidence="8" type="ORF">K6V98_01655</name>
</gene>
<comment type="similarity">
    <text evidence="1">Belongs to the peptidase C40 family.</text>
</comment>
<keyword evidence="2" id="KW-0645">Protease</keyword>
<sequence length="401" mass="41646">MKRSTSRLRAVPIAVLAGLMTFTGPVVPVAYAVNHSVDALNSELAQAQKKLDELTRNLEIAGAKAEETQAQIDETNEQIEALKVKIEEGQQKASVAQQSLKETVRGSYKDGNATLLDIVLSADDFSDLTSRLFYASAAAQKHNEKIASVNAMVKELNAQRGELDHRESELKELHDQQAAAARSLAASQNEAKKYVDGLSSELRAALEAERAAKAEEQRRAAEEAARQAQAQAQAEQSSFNAGNTSSAASSSSNSSSSSESSYTPAPQPSASSGGLDGSVASTIISAATAQLGLPYSYGASSPGVAFDCSGLTSYAYAQAGISIPHSSRAQYAQVRAAGNLKSGTGSLAVGDLVFYQSGGVIYHVAIYIGGGQVVHANGYGQGVVITGVTYDAGFCGGGSPV</sequence>
<dbReference type="InterPro" id="IPR038765">
    <property type="entry name" value="Papain-like_cys_pep_sf"/>
</dbReference>
<accession>A0ABS7MI82</accession>
<evidence type="ECO:0000256" key="5">
    <source>
        <dbReference type="SAM" id="Coils"/>
    </source>
</evidence>
<dbReference type="Proteomes" id="UP000700908">
    <property type="component" value="Unassembled WGS sequence"/>
</dbReference>
<keyword evidence="4" id="KW-0788">Thiol protease</keyword>
<evidence type="ECO:0000256" key="3">
    <source>
        <dbReference type="ARBA" id="ARBA00022801"/>
    </source>
</evidence>
<proteinExistence type="inferred from homology"/>
<evidence type="ECO:0000256" key="2">
    <source>
        <dbReference type="ARBA" id="ARBA00022670"/>
    </source>
</evidence>
<dbReference type="Gene3D" id="6.10.250.3150">
    <property type="match status" value="1"/>
</dbReference>
<dbReference type="InterPro" id="IPR000064">
    <property type="entry name" value="NLP_P60_dom"/>
</dbReference>
<organism evidence="8 9">
    <name type="scientific">Collinsella ureilytica</name>
    <dbReference type="NCBI Taxonomy" id="2869515"/>
    <lineage>
        <taxon>Bacteria</taxon>
        <taxon>Bacillati</taxon>
        <taxon>Actinomycetota</taxon>
        <taxon>Coriobacteriia</taxon>
        <taxon>Coriobacteriales</taxon>
        <taxon>Coriobacteriaceae</taxon>
        <taxon>Collinsella</taxon>
    </lineage>
</organism>
<dbReference type="Pfam" id="PF00877">
    <property type="entry name" value="NLPC_P60"/>
    <property type="match status" value="1"/>
</dbReference>
<feature type="region of interest" description="Disordered" evidence="6">
    <location>
        <begin position="213"/>
        <end position="274"/>
    </location>
</feature>
<keyword evidence="9" id="KW-1185">Reference proteome</keyword>
<comment type="caution">
    <text evidence="8">The sequence shown here is derived from an EMBL/GenBank/DDBJ whole genome shotgun (WGS) entry which is preliminary data.</text>
</comment>
<keyword evidence="5" id="KW-0175">Coiled coil</keyword>
<dbReference type="EMBL" id="JAIMFO010000004">
    <property type="protein sequence ID" value="MBY4797069.1"/>
    <property type="molecule type" value="Genomic_DNA"/>
</dbReference>
<dbReference type="RefSeq" id="WP_222198787.1">
    <property type="nucleotide sequence ID" value="NZ_JAIMFO010000004.1"/>
</dbReference>
<feature type="compositionally biased region" description="Low complexity" evidence="6">
    <location>
        <begin position="226"/>
        <end position="261"/>
    </location>
</feature>
<name>A0ABS7MI82_9ACTN</name>
<dbReference type="PROSITE" id="PS51935">
    <property type="entry name" value="NLPC_P60"/>
    <property type="match status" value="1"/>
</dbReference>